<evidence type="ECO:0000313" key="3">
    <source>
        <dbReference type="EMBL" id="KDR74070.1"/>
    </source>
</evidence>
<dbReference type="STRING" id="685588.A0A067ST08"/>
<evidence type="ECO:0000256" key="1">
    <source>
        <dbReference type="SAM" id="MobiDB-lite"/>
    </source>
</evidence>
<dbReference type="HOGENOM" id="CLU_028984_0_0_1"/>
<dbReference type="GO" id="GO:0006338">
    <property type="term" value="P:chromatin remodeling"/>
    <property type="evidence" value="ECO:0007669"/>
    <property type="project" value="UniProtKB-ARBA"/>
</dbReference>
<sequence length="515" mass="58489">MPAIRTKDVDSASESDGHGGHPSTRPVRRSKRSCRKSRNTLPEKARPESVLTSLVSDNVDEPAVSIRSGRGTGRGSRPRPPTCHSETSSASEQTSDDASAGIPSPLPFSEPITICDIELRPTIAFDTFWRFAAERKAIDDRRRAGEPAPWTNDKILKDYFFCNTFRVLDKGCQYLIQEVIEKGSQDPVEVVFRVVLFNLFTRIETWELLDEKLGPLTWASYDREKYRRVLSAAVTRGMTLYTRAFIKPAPHFGFDQNYANHLCFLESFMELQLTSRLLNATSMADVYEFLISFPSMGPFSTFQLMLCLSYTPVLNFHHDDFVISGPGSISGLNKLFGKSMQQGRNQVEGIDTEVMRYLAKSQDYHFKRLSLNFSGLGPKRLPMSLADIEHTLCEVDKYCRVAHPHLKGKRTNIHRTFQAPSSVAPTPAVLPQAWSRPDRCTPRIRENKTLLVEKRYIVDHIHDHRLTDQGRQYLVYWEGYPPSEATWEFEGSLLDDAPKSVEEYLAKPSTGKRLD</sequence>
<dbReference type="PROSITE" id="PS50013">
    <property type="entry name" value="CHROMO_2"/>
    <property type="match status" value="1"/>
</dbReference>
<evidence type="ECO:0000259" key="2">
    <source>
        <dbReference type="PROSITE" id="PS50013"/>
    </source>
</evidence>
<dbReference type="OrthoDB" id="433924at2759"/>
<accession>A0A067ST08</accession>
<feature type="compositionally biased region" description="Polar residues" evidence="1">
    <location>
        <begin position="84"/>
        <end position="97"/>
    </location>
</feature>
<dbReference type="SMART" id="SM00298">
    <property type="entry name" value="CHROMO"/>
    <property type="match status" value="1"/>
</dbReference>
<dbReference type="Proteomes" id="UP000027222">
    <property type="component" value="Unassembled WGS sequence"/>
</dbReference>
<dbReference type="SUPFAM" id="SSF54160">
    <property type="entry name" value="Chromo domain-like"/>
    <property type="match status" value="1"/>
</dbReference>
<gene>
    <name evidence="3" type="ORF">GALMADRAFT_124287</name>
</gene>
<dbReference type="InterPro" id="IPR040684">
    <property type="entry name" value="HMUDK_hel"/>
</dbReference>
<reference evidence="4" key="1">
    <citation type="journal article" date="2014" name="Proc. Natl. Acad. Sci. U.S.A.">
        <title>Extensive sampling of basidiomycete genomes demonstrates inadequacy of the white-rot/brown-rot paradigm for wood decay fungi.</title>
        <authorList>
            <person name="Riley R."/>
            <person name="Salamov A.A."/>
            <person name="Brown D.W."/>
            <person name="Nagy L.G."/>
            <person name="Floudas D."/>
            <person name="Held B.W."/>
            <person name="Levasseur A."/>
            <person name="Lombard V."/>
            <person name="Morin E."/>
            <person name="Otillar R."/>
            <person name="Lindquist E.A."/>
            <person name="Sun H."/>
            <person name="LaButti K.M."/>
            <person name="Schmutz J."/>
            <person name="Jabbour D."/>
            <person name="Luo H."/>
            <person name="Baker S.E."/>
            <person name="Pisabarro A.G."/>
            <person name="Walton J.D."/>
            <person name="Blanchette R.A."/>
            <person name="Henrissat B."/>
            <person name="Martin F."/>
            <person name="Cullen D."/>
            <person name="Hibbett D.S."/>
            <person name="Grigoriev I.V."/>
        </authorList>
    </citation>
    <scope>NUCLEOTIDE SEQUENCE [LARGE SCALE GENOMIC DNA]</scope>
    <source>
        <strain evidence="4">CBS 339.88</strain>
    </source>
</reference>
<feature type="region of interest" description="Disordered" evidence="1">
    <location>
        <begin position="1"/>
        <end position="103"/>
    </location>
</feature>
<dbReference type="Pfam" id="PF00385">
    <property type="entry name" value="Chromo"/>
    <property type="match status" value="1"/>
</dbReference>
<name>A0A067ST08_GALM3</name>
<dbReference type="AlphaFoldDB" id="A0A067ST08"/>
<dbReference type="InterPro" id="IPR000953">
    <property type="entry name" value="Chromo/chromo_shadow_dom"/>
</dbReference>
<feature type="compositionally biased region" description="Basic residues" evidence="1">
    <location>
        <begin position="26"/>
        <end position="38"/>
    </location>
</feature>
<protein>
    <recommendedName>
        <fullName evidence="2">Chromo domain-containing protein</fullName>
    </recommendedName>
</protein>
<proteinExistence type="predicted"/>
<dbReference type="CDD" id="cd00024">
    <property type="entry name" value="CD_CSD"/>
    <property type="match status" value="1"/>
</dbReference>
<dbReference type="Gene3D" id="2.40.50.40">
    <property type="match status" value="1"/>
</dbReference>
<evidence type="ECO:0000313" key="4">
    <source>
        <dbReference type="Proteomes" id="UP000027222"/>
    </source>
</evidence>
<keyword evidence="4" id="KW-1185">Reference proteome</keyword>
<organism evidence="3 4">
    <name type="scientific">Galerina marginata (strain CBS 339.88)</name>
    <dbReference type="NCBI Taxonomy" id="685588"/>
    <lineage>
        <taxon>Eukaryota</taxon>
        <taxon>Fungi</taxon>
        <taxon>Dikarya</taxon>
        <taxon>Basidiomycota</taxon>
        <taxon>Agaricomycotina</taxon>
        <taxon>Agaricomycetes</taxon>
        <taxon>Agaricomycetidae</taxon>
        <taxon>Agaricales</taxon>
        <taxon>Agaricineae</taxon>
        <taxon>Strophariaceae</taxon>
        <taxon>Galerina</taxon>
    </lineage>
</organism>
<dbReference type="InterPro" id="IPR023780">
    <property type="entry name" value="Chromo_domain"/>
</dbReference>
<dbReference type="EMBL" id="KL142384">
    <property type="protein sequence ID" value="KDR74070.1"/>
    <property type="molecule type" value="Genomic_DNA"/>
</dbReference>
<dbReference type="Pfam" id="PF18723">
    <property type="entry name" value="HMUDK_hel"/>
    <property type="match status" value="1"/>
</dbReference>
<dbReference type="InterPro" id="IPR016197">
    <property type="entry name" value="Chromo-like_dom_sf"/>
</dbReference>
<feature type="compositionally biased region" description="Basic and acidic residues" evidence="1">
    <location>
        <begin position="1"/>
        <end position="19"/>
    </location>
</feature>
<feature type="domain" description="Chromo" evidence="2">
    <location>
        <begin position="456"/>
        <end position="515"/>
    </location>
</feature>